<accession>A0ABN6E056</accession>
<comment type="cofactor">
    <cofactor evidence="1 11">
        <name>Mg(2+)</name>
        <dbReference type="ChEBI" id="CHEBI:18420"/>
    </cofactor>
</comment>
<name>A0ABN6E056_9BACT</name>
<dbReference type="GO" id="GO:0016874">
    <property type="term" value="F:ligase activity"/>
    <property type="evidence" value="ECO:0007669"/>
    <property type="project" value="UniProtKB-KW"/>
</dbReference>
<dbReference type="InterPro" id="IPR005499">
    <property type="entry name" value="BioW"/>
</dbReference>
<evidence type="ECO:0000256" key="6">
    <source>
        <dbReference type="ARBA" id="ARBA00022741"/>
    </source>
</evidence>
<proteinExistence type="inferred from homology"/>
<evidence type="ECO:0000256" key="8">
    <source>
        <dbReference type="ARBA" id="ARBA00022840"/>
    </source>
</evidence>
<evidence type="ECO:0000256" key="7">
    <source>
        <dbReference type="ARBA" id="ARBA00022756"/>
    </source>
</evidence>
<keyword evidence="7 11" id="KW-0093">Biotin biosynthesis</keyword>
<dbReference type="Pfam" id="PF03744">
    <property type="entry name" value="BioW"/>
    <property type="match status" value="1"/>
</dbReference>
<evidence type="ECO:0000256" key="2">
    <source>
        <dbReference type="ARBA" id="ARBA00005075"/>
    </source>
</evidence>
<gene>
    <name evidence="11 12" type="primary">bioW</name>
    <name evidence="12" type="ORF">DESUT3_28120</name>
</gene>
<comment type="function">
    <text evidence="11">Catalyzes the transformation of pimelate into pimeloyl-CoA with concomitant hydrolysis of ATP to AMP.</text>
</comment>
<evidence type="ECO:0000256" key="1">
    <source>
        <dbReference type="ARBA" id="ARBA00001946"/>
    </source>
</evidence>
<evidence type="ECO:0000256" key="5">
    <source>
        <dbReference type="ARBA" id="ARBA00022598"/>
    </source>
</evidence>
<reference evidence="12 13" key="1">
    <citation type="journal article" date="2016" name="C (Basel)">
        <title>Selective Growth of and Electricity Production by Marine Exoelectrogenic Bacteria in Self-Aggregated Hydrogel of Microbially Reduced Graphene Oxide.</title>
        <authorList>
            <person name="Yoshida N."/>
            <person name="Goto Y."/>
            <person name="Miyata Y."/>
        </authorList>
    </citation>
    <scope>NUCLEOTIDE SEQUENCE [LARGE SCALE GENOMIC DNA]</scope>
    <source>
        <strain evidence="12 13">NIT-T3</strain>
    </source>
</reference>
<comment type="similarity">
    <text evidence="11">Belongs to the BioW family.</text>
</comment>
<dbReference type="NCBIfam" id="NF002360">
    <property type="entry name" value="PRK01322.1"/>
    <property type="match status" value="1"/>
</dbReference>
<keyword evidence="6 11" id="KW-0547">Nucleotide-binding</keyword>
<protein>
    <recommendedName>
        <fullName evidence="4 11">6-carboxyhexanoate--CoA ligase</fullName>
        <ecNumber evidence="4 11">6.2.1.14</ecNumber>
    </recommendedName>
    <alternativeName>
        <fullName evidence="11">Pimeloyl-CoA synthase</fullName>
    </alternativeName>
</protein>
<comment type="catalytic activity">
    <reaction evidence="10 11">
        <text>heptanedioate + ATP + CoA = 6-carboxyhexanoyl-CoA + AMP + diphosphate</text>
        <dbReference type="Rhea" id="RHEA:14781"/>
        <dbReference type="ChEBI" id="CHEBI:30616"/>
        <dbReference type="ChEBI" id="CHEBI:33019"/>
        <dbReference type="ChEBI" id="CHEBI:36165"/>
        <dbReference type="ChEBI" id="CHEBI:57287"/>
        <dbReference type="ChEBI" id="CHEBI:57360"/>
        <dbReference type="ChEBI" id="CHEBI:456215"/>
        <dbReference type="EC" id="6.2.1.14"/>
    </reaction>
</comment>
<evidence type="ECO:0000256" key="9">
    <source>
        <dbReference type="ARBA" id="ARBA00022842"/>
    </source>
</evidence>
<dbReference type="Proteomes" id="UP001319827">
    <property type="component" value="Chromosome"/>
</dbReference>
<evidence type="ECO:0000256" key="11">
    <source>
        <dbReference type="HAMAP-Rule" id="MF_00668"/>
    </source>
</evidence>
<dbReference type="EMBL" id="AP024355">
    <property type="protein sequence ID" value="BCR05743.1"/>
    <property type="molecule type" value="Genomic_DNA"/>
</dbReference>
<organism evidence="12 13">
    <name type="scientific">Desulfuromonas versatilis</name>
    <dbReference type="NCBI Taxonomy" id="2802975"/>
    <lineage>
        <taxon>Bacteria</taxon>
        <taxon>Pseudomonadati</taxon>
        <taxon>Thermodesulfobacteriota</taxon>
        <taxon>Desulfuromonadia</taxon>
        <taxon>Desulfuromonadales</taxon>
        <taxon>Desulfuromonadaceae</taxon>
        <taxon>Desulfuromonas</taxon>
    </lineage>
</organism>
<comment type="pathway">
    <text evidence="2 11">Metabolic intermediate metabolism; pimeloyl-CoA biosynthesis; pimeloyl-CoA from pimelate: step 1/1.</text>
</comment>
<keyword evidence="9 11" id="KW-0460">Magnesium</keyword>
<dbReference type="EC" id="6.2.1.14" evidence="4 11"/>
<comment type="subunit">
    <text evidence="3 11">Homodimer.</text>
</comment>
<evidence type="ECO:0000256" key="10">
    <source>
        <dbReference type="ARBA" id="ARBA00049553"/>
    </source>
</evidence>
<keyword evidence="8 11" id="KW-0067">ATP-binding</keyword>
<dbReference type="HAMAP" id="MF_00668">
    <property type="entry name" value="BioW"/>
    <property type="match status" value="1"/>
</dbReference>
<evidence type="ECO:0000313" key="13">
    <source>
        <dbReference type="Proteomes" id="UP001319827"/>
    </source>
</evidence>
<sequence length="262" mass="28108">MYSIRMHASRQGAHLSGAERLGGRQDLESLAAALLRRALEHPRGEAEQIVLTVEALPAEAVASGRLPDLTTLCVADYRQGRQAALRLLVAAGVREVAASLAIEALAQGASPTGGNMRGAMLVDADSGERLEPDRARGVRASRMDLAPGAELQLRLRLAERGLDNPHVREALVLAAKVLSAPGVVAELCWSDDPDYTAGYVATPFGGYQRMPHLKPAGEERGGRAFFIRRAGLDLPALIDYLEHAALLITEVGRINGEIEWEN</sequence>
<evidence type="ECO:0000256" key="4">
    <source>
        <dbReference type="ARBA" id="ARBA00012984"/>
    </source>
</evidence>
<keyword evidence="5 11" id="KW-0436">Ligase</keyword>
<reference evidence="12 13" key="2">
    <citation type="journal article" date="2021" name="Int. J. Syst. Evol. Microbiol.">
        <title>Isolation and Polyphasic Characterization of Desulfuromonas versatilis sp. Nov., an Electrogenic Bacteria Capable of Versatile Metabolism Isolated from a Graphene Oxide-Reducing Enrichment Culture.</title>
        <authorList>
            <person name="Xie L."/>
            <person name="Yoshida N."/>
            <person name="Ishii S."/>
            <person name="Meng L."/>
        </authorList>
    </citation>
    <scope>NUCLEOTIDE SEQUENCE [LARGE SCALE GENOMIC DNA]</scope>
    <source>
        <strain evidence="12 13">NIT-T3</strain>
    </source>
</reference>
<evidence type="ECO:0000256" key="3">
    <source>
        <dbReference type="ARBA" id="ARBA00011738"/>
    </source>
</evidence>
<keyword evidence="13" id="KW-1185">Reference proteome</keyword>
<evidence type="ECO:0000313" key="12">
    <source>
        <dbReference type="EMBL" id="BCR05743.1"/>
    </source>
</evidence>